<reference evidence="1" key="1">
    <citation type="submission" date="2014-09" db="EMBL/GenBank/DDBJ databases">
        <authorList>
            <person name="Magalhaes I.L.F."/>
            <person name="Oliveira U."/>
            <person name="Santos F.R."/>
            <person name="Vidigal T.H.D.A."/>
            <person name="Brescovit A.D."/>
            <person name="Santos A.J."/>
        </authorList>
    </citation>
    <scope>NUCLEOTIDE SEQUENCE</scope>
    <source>
        <tissue evidence="1">Shoot tissue taken approximately 20 cm above the soil surface</tissue>
    </source>
</reference>
<reference evidence="1" key="2">
    <citation type="journal article" date="2015" name="Data Brief">
        <title>Shoot transcriptome of the giant reed, Arundo donax.</title>
        <authorList>
            <person name="Barrero R.A."/>
            <person name="Guerrero F.D."/>
            <person name="Moolhuijzen P."/>
            <person name="Goolsby J.A."/>
            <person name="Tidwell J."/>
            <person name="Bellgard S.E."/>
            <person name="Bellgard M.I."/>
        </authorList>
    </citation>
    <scope>NUCLEOTIDE SEQUENCE</scope>
    <source>
        <tissue evidence="1">Shoot tissue taken approximately 20 cm above the soil surface</tissue>
    </source>
</reference>
<organism evidence="1">
    <name type="scientific">Arundo donax</name>
    <name type="common">Giant reed</name>
    <name type="synonym">Donax arundinaceus</name>
    <dbReference type="NCBI Taxonomy" id="35708"/>
    <lineage>
        <taxon>Eukaryota</taxon>
        <taxon>Viridiplantae</taxon>
        <taxon>Streptophyta</taxon>
        <taxon>Embryophyta</taxon>
        <taxon>Tracheophyta</taxon>
        <taxon>Spermatophyta</taxon>
        <taxon>Magnoliopsida</taxon>
        <taxon>Liliopsida</taxon>
        <taxon>Poales</taxon>
        <taxon>Poaceae</taxon>
        <taxon>PACMAD clade</taxon>
        <taxon>Arundinoideae</taxon>
        <taxon>Arundineae</taxon>
        <taxon>Arundo</taxon>
    </lineage>
</organism>
<dbReference type="AlphaFoldDB" id="A0A0A9HMP4"/>
<accession>A0A0A9HMP4</accession>
<evidence type="ECO:0000313" key="1">
    <source>
        <dbReference type="EMBL" id="JAE36126.1"/>
    </source>
</evidence>
<proteinExistence type="predicted"/>
<protein>
    <submittedName>
        <fullName evidence="1">Uncharacterized protein</fullName>
    </submittedName>
</protein>
<dbReference type="EMBL" id="GBRH01161770">
    <property type="protein sequence ID" value="JAE36126.1"/>
    <property type="molecule type" value="Transcribed_RNA"/>
</dbReference>
<sequence>MVHYSLPSHNNFVSCFNLVTSDHSRS</sequence>
<name>A0A0A9HMP4_ARUDO</name>